<dbReference type="CDD" id="cd12933">
    <property type="entry name" value="eIF3G"/>
    <property type="match status" value="1"/>
</dbReference>
<comment type="subcellular location">
    <subcellularLocation>
        <location evidence="5">Cytoplasm</location>
    </subcellularLocation>
</comment>
<sequence>MSAVADIPERQIINNDDGTKTIISYTIENGTKYKITQKVAEIKVTEKVSATIAERKKWHKYGIEKDSKPGPDQSTTQIGEEYIFRLGPNWRQLNEEAEKKLDLERKSTVQSIKCRYCGGPHFSTKCPNKPKDGSVPTRKTAASVAAAAASNITSSTYVPPSLRRREADANAQGIDILEAKKREQEARTLRLTNLNESANKDDLVKGLLAPFSNSIEKAVVVENRTTGRSRGFAYVTFSTEKQAEVALDYVDGRGFMNLIIHADWSQPKDKK</sequence>
<accession>A0A376B3L3</accession>
<dbReference type="Pfam" id="PF12353">
    <property type="entry name" value="eIF3g"/>
    <property type="match status" value="1"/>
</dbReference>
<dbReference type="InterPro" id="IPR024675">
    <property type="entry name" value="eIF3g_N"/>
</dbReference>
<dbReference type="OrthoDB" id="639027at2759"/>
<keyword evidence="3 6" id="KW-0694">RNA-binding</keyword>
<keyword evidence="9" id="KW-1185">Reference proteome</keyword>
<dbReference type="Proteomes" id="UP000262825">
    <property type="component" value="Unassembled WGS sequence"/>
</dbReference>
<dbReference type="PANTHER" id="PTHR10352">
    <property type="entry name" value="EUKARYOTIC TRANSLATION INITIATION FACTOR 3 SUBUNIT G"/>
    <property type="match status" value="1"/>
</dbReference>
<dbReference type="AlphaFoldDB" id="A0A376B3L3"/>
<evidence type="ECO:0000256" key="6">
    <source>
        <dbReference type="PROSITE-ProRule" id="PRU00176"/>
    </source>
</evidence>
<evidence type="ECO:0000313" key="9">
    <source>
        <dbReference type="Proteomes" id="UP000262825"/>
    </source>
</evidence>
<dbReference type="GO" id="GO:0005852">
    <property type="term" value="C:eukaryotic translation initiation factor 3 complex"/>
    <property type="evidence" value="ECO:0007669"/>
    <property type="project" value="UniProtKB-UniRule"/>
</dbReference>
<comment type="function">
    <text evidence="5">RNA-binding component of the eukaryotic translation initiation factor 3 (eIF-3) complex, which is involved in protein synthesis of a specialized repertoire of mRNAs and, together with other initiation factors, stimulates binding of mRNA and methionyl-tRNAi to the 40S ribosome. The eIF-3 complex specifically targets and initiates translation of a subset of mRNAs involved in cell proliferation. This subunit can bind 18S rRNA.</text>
</comment>
<dbReference type="GO" id="GO:0003723">
    <property type="term" value="F:RNA binding"/>
    <property type="evidence" value="ECO:0007669"/>
    <property type="project" value="UniProtKB-UniRule"/>
</dbReference>
<evidence type="ECO:0000313" key="8">
    <source>
        <dbReference type="EMBL" id="SSD59241.1"/>
    </source>
</evidence>
<feature type="domain" description="RRM" evidence="7">
    <location>
        <begin position="187"/>
        <end position="267"/>
    </location>
</feature>
<dbReference type="HAMAP" id="MF_03006">
    <property type="entry name" value="eIF3g"/>
    <property type="match status" value="1"/>
</dbReference>
<organism evidence="8 9">
    <name type="scientific">Saccharomycodes ludwigii</name>
    <dbReference type="NCBI Taxonomy" id="36035"/>
    <lineage>
        <taxon>Eukaryota</taxon>
        <taxon>Fungi</taxon>
        <taxon>Dikarya</taxon>
        <taxon>Ascomycota</taxon>
        <taxon>Saccharomycotina</taxon>
        <taxon>Saccharomycetes</taxon>
        <taxon>Saccharomycodales</taxon>
        <taxon>Saccharomycodaceae</taxon>
        <taxon>Saccharomycodes</taxon>
    </lineage>
</organism>
<evidence type="ECO:0000259" key="7">
    <source>
        <dbReference type="PROSITE" id="PS50102"/>
    </source>
</evidence>
<dbReference type="EMBL" id="UFAJ01000111">
    <property type="protein sequence ID" value="SSD59241.1"/>
    <property type="molecule type" value="Genomic_DNA"/>
</dbReference>
<keyword evidence="1 5" id="KW-0963">Cytoplasm</keyword>
<keyword evidence="4 5" id="KW-0648">Protein biosynthesis</keyword>
<dbReference type="InterPro" id="IPR017334">
    <property type="entry name" value="eIF3_g"/>
</dbReference>
<evidence type="ECO:0000256" key="3">
    <source>
        <dbReference type="ARBA" id="ARBA00022884"/>
    </source>
</evidence>
<dbReference type="GO" id="GO:0003743">
    <property type="term" value="F:translation initiation factor activity"/>
    <property type="evidence" value="ECO:0007669"/>
    <property type="project" value="UniProtKB-UniRule"/>
</dbReference>
<dbReference type="GO" id="GO:0001732">
    <property type="term" value="P:formation of cytoplasmic translation initiation complex"/>
    <property type="evidence" value="ECO:0007669"/>
    <property type="project" value="UniProtKB-UniRule"/>
</dbReference>
<dbReference type="Gene3D" id="3.30.70.330">
    <property type="match status" value="1"/>
</dbReference>
<dbReference type="Pfam" id="PF00076">
    <property type="entry name" value="RRM_1"/>
    <property type="match status" value="1"/>
</dbReference>
<evidence type="ECO:0000256" key="5">
    <source>
        <dbReference type="HAMAP-Rule" id="MF_03006"/>
    </source>
</evidence>
<gene>
    <name evidence="5" type="primary">TIF35</name>
    <name evidence="8" type="ORF">SCODWIG_01002</name>
</gene>
<dbReference type="InterPro" id="IPR000504">
    <property type="entry name" value="RRM_dom"/>
</dbReference>
<dbReference type="InterPro" id="IPR012677">
    <property type="entry name" value="Nucleotide-bd_a/b_plait_sf"/>
</dbReference>
<dbReference type="VEuPathDB" id="FungiDB:SCODWIG_01002"/>
<evidence type="ECO:0000256" key="2">
    <source>
        <dbReference type="ARBA" id="ARBA00022540"/>
    </source>
</evidence>
<dbReference type="SUPFAM" id="SSF54928">
    <property type="entry name" value="RNA-binding domain, RBD"/>
    <property type="match status" value="1"/>
</dbReference>
<dbReference type="GO" id="GO:0016282">
    <property type="term" value="C:eukaryotic 43S preinitiation complex"/>
    <property type="evidence" value="ECO:0007669"/>
    <property type="project" value="UniProtKB-UniRule"/>
</dbReference>
<name>A0A376B3L3_9ASCO</name>
<proteinExistence type="inferred from homology"/>
<dbReference type="InterPro" id="IPR035979">
    <property type="entry name" value="RBD_domain_sf"/>
</dbReference>
<evidence type="ECO:0000256" key="4">
    <source>
        <dbReference type="ARBA" id="ARBA00022917"/>
    </source>
</evidence>
<comment type="similarity">
    <text evidence="5">Belongs to the eIF-3 subunit G family.</text>
</comment>
<dbReference type="InterPro" id="IPR034240">
    <property type="entry name" value="eIF3G_RRM"/>
</dbReference>
<keyword evidence="2 5" id="KW-0396">Initiation factor</keyword>
<protein>
    <recommendedName>
        <fullName evidence="5">Eukaryotic translation initiation factor 3 subunit G</fullName>
        <shortName evidence="5">eIF3g</shortName>
    </recommendedName>
    <alternativeName>
        <fullName evidence="5">Eukaryotic translation initiation factor 3 RNA-binding subunit</fullName>
        <shortName evidence="5">eIF-3 RNA-binding subunit</shortName>
    </alternativeName>
    <alternativeName>
        <fullName evidence="5">Translation initiation factor eIF3 p33 subunit homolog</fullName>
        <shortName evidence="5">eIF3 p33 homolog</shortName>
    </alternativeName>
</protein>
<evidence type="ECO:0000256" key="1">
    <source>
        <dbReference type="ARBA" id="ARBA00022490"/>
    </source>
</evidence>
<dbReference type="GO" id="GO:0033290">
    <property type="term" value="C:eukaryotic 48S preinitiation complex"/>
    <property type="evidence" value="ECO:0007669"/>
    <property type="project" value="UniProtKB-UniRule"/>
</dbReference>
<reference evidence="9" key="1">
    <citation type="submission" date="2018-06" db="EMBL/GenBank/DDBJ databases">
        <authorList>
            <person name="Guldener U."/>
        </authorList>
    </citation>
    <scope>NUCLEOTIDE SEQUENCE [LARGE SCALE GENOMIC DNA]</scope>
    <source>
        <strain evidence="9">UTAD17</strain>
    </source>
</reference>
<dbReference type="CDD" id="cd12408">
    <property type="entry name" value="RRM_eIF3G_like"/>
    <property type="match status" value="1"/>
</dbReference>
<dbReference type="SMART" id="SM00360">
    <property type="entry name" value="RRM"/>
    <property type="match status" value="1"/>
</dbReference>
<dbReference type="PROSITE" id="PS50102">
    <property type="entry name" value="RRM"/>
    <property type="match status" value="1"/>
</dbReference>
<dbReference type="PIRSF" id="PIRSF037949">
    <property type="entry name" value="Transl_init_eIF-3_RNA-bind"/>
    <property type="match status" value="1"/>
</dbReference>
<comment type="subunit">
    <text evidence="5">Component of the eukaryotic translation initiation factor 3 (eIF-3) complex.</text>
</comment>